<gene>
    <name evidence="2" type="ORF">V6624_19990</name>
</gene>
<dbReference type="EMBL" id="CP147988">
    <property type="protein sequence ID" value="WXK49307.1"/>
    <property type="molecule type" value="Genomic_DNA"/>
</dbReference>
<dbReference type="Pfam" id="PF16872">
    <property type="entry name" value="putAbiC"/>
    <property type="match status" value="1"/>
</dbReference>
<dbReference type="Proteomes" id="UP001447857">
    <property type="component" value="Chromosome"/>
</dbReference>
<keyword evidence="1" id="KW-0472">Membrane</keyword>
<accession>A0ABZ2Q4F8</accession>
<evidence type="ECO:0000313" key="2">
    <source>
        <dbReference type="EMBL" id="WXK49307.1"/>
    </source>
</evidence>
<organism evidence="2 3">
    <name type="scientific">Flavobacterium ginsenosidimutans</name>
    <dbReference type="NCBI Taxonomy" id="687844"/>
    <lineage>
        <taxon>Bacteria</taxon>
        <taxon>Pseudomonadati</taxon>
        <taxon>Bacteroidota</taxon>
        <taxon>Flavobacteriia</taxon>
        <taxon>Flavobacteriales</taxon>
        <taxon>Flavobacteriaceae</taxon>
        <taxon>Flavobacterium</taxon>
    </lineage>
</organism>
<keyword evidence="3" id="KW-1185">Reference proteome</keyword>
<name>A0ABZ2Q4F8_9FLAO</name>
<feature type="transmembrane region" description="Helical" evidence="1">
    <location>
        <begin position="83"/>
        <end position="105"/>
    </location>
</feature>
<evidence type="ECO:0000256" key="1">
    <source>
        <dbReference type="SAM" id="Phobius"/>
    </source>
</evidence>
<evidence type="ECO:0000313" key="3">
    <source>
        <dbReference type="Proteomes" id="UP001447857"/>
    </source>
</evidence>
<keyword evidence="1" id="KW-0812">Transmembrane</keyword>
<dbReference type="RefSeq" id="WP_111289454.1">
    <property type="nucleotide sequence ID" value="NZ_CP147988.1"/>
</dbReference>
<protein>
    <submittedName>
        <fullName evidence="2">Phage abortive infection protein</fullName>
    </submittedName>
</protein>
<dbReference type="InterPro" id="IPR031709">
    <property type="entry name" value="PutAbiC"/>
</dbReference>
<feature type="transmembrane region" description="Helical" evidence="1">
    <location>
        <begin position="6"/>
        <end position="24"/>
    </location>
</feature>
<sequence>MIFFSFLSSVIAAIAFFFSGYFLLHKFGKNAKNKKSSTVIISLCLLAISAFLLAIILNFTNDLLVNPNLTTVDYGKIGPYGDLIGGILNPIIAFIGIIAASLAFYAQFIANQQVQEQFTIQQFESQFYERLNLAKEEINNIYLPLKNGSTLTGRKVFYELDKEIKFIYFIVSNILTDKPIEIKFKIAYKIFYMGRKFFFEEKNILFLSDKYNIRKKDFLELDDILDSIYRYIIKDKEQNKTLTNEEDLEVSTLLEKLDIKEYDTLFQDLLFENYHYSYLIFIEKYGIKFNHIPFKGMETKLSLIIRQLYSLVKYVANNDFLSYHEKRNYLRVLRSILSNYEQLHIFYNWYSGTGSEWENNENKFLTDFRIIHNLPPTFLIEGLNLKIIFSDTNFNYEENKKDRDSLFEQVYIISTRK</sequence>
<feature type="transmembrane region" description="Helical" evidence="1">
    <location>
        <begin position="36"/>
        <end position="59"/>
    </location>
</feature>
<proteinExistence type="predicted"/>
<reference evidence="2 3" key="1">
    <citation type="submission" date="2024-02" db="EMBL/GenBank/DDBJ databases">
        <title>complete genome of Flavobacterium ginsenosidimutans Str. YTB16.</title>
        <authorList>
            <person name="Wang Q."/>
        </authorList>
    </citation>
    <scope>NUCLEOTIDE SEQUENCE [LARGE SCALE GENOMIC DNA]</scope>
    <source>
        <strain evidence="2 3">YTB16</strain>
    </source>
</reference>
<keyword evidence="1" id="KW-1133">Transmembrane helix</keyword>